<dbReference type="VEuPathDB" id="TrichDB:TRFO_05015"/>
<dbReference type="RefSeq" id="XP_068361046.1">
    <property type="nucleotide sequence ID" value="XM_068492239.1"/>
</dbReference>
<protein>
    <submittedName>
        <fullName evidence="2">Uncharacterized protein</fullName>
    </submittedName>
</protein>
<dbReference type="AlphaFoldDB" id="A0A1J4KE52"/>
<feature type="transmembrane region" description="Helical" evidence="1">
    <location>
        <begin position="15"/>
        <end position="38"/>
    </location>
</feature>
<organism evidence="2 3">
    <name type="scientific">Tritrichomonas foetus</name>
    <dbReference type="NCBI Taxonomy" id="1144522"/>
    <lineage>
        <taxon>Eukaryota</taxon>
        <taxon>Metamonada</taxon>
        <taxon>Parabasalia</taxon>
        <taxon>Tritrichomonadida</taxon>
        <taxon>Tritrichomonadidae</taxon>
        <taxon>Tritrichomonas</taxon>
    </lineage>
</organism>
<keyword evidence="1" id="KW-0472">Membrane</keyword>
<evidence type="ECO:0000313" key="2">
    <source>
        <dbReference type="EMBL" id="OHT07910.1"/>
    </source>
</evidence>
<name>A0A1J4KE52_9EUKA</name>
<keyword evidence="1" id="KW-1133">Transmembrane helix</keyword>
<proteinExistence type="predicted"/>
<dbReference type="Proteomes" id="UP000179807">
    <property type="component" value="Unassembled WGS sequence"/>
</dbReference>
<evidence type="ECO:0000256" key="1">
    <source>
        <dbReference type="SAM" id="Phobius"/>
    </source>
</evidence>
<feature type="transmembrane region" description="Helical" evidence="1">
    <location>
        <begin position="89"/>
        <end position="113"/>
    </location>
</feature>
<evidence type="ECO:0000313" key="3">
    <source>
        <dbReference type="Proteomes" id="UP000179807"/>
    </source>
</evidence>
<sequence length="213" mass="24520">MIIPANKLVQMNEKLLLVLFILMVTFSLGFLISGFQFYSFIDPWWYYTFSGKASSISKNILISLIFCLIALAFVILFVVIYFIQKMSQFFLTTAVVLSATPFLLYLVFGWIAVPGISSQSKCNIIKTYINQDIKDGNGYWSREKISLFDVFLNNTQNFFEKPCKSFFKPLLAFLILNSIVFLVLYGFSVPLTYHLITKSWDVEISDEEECLLS</sequence>
<comment type="caution">
    <text evidence="2">The sequence shown here is derived from an EMBL/GenBank/DDBJ whole genome shotgun (WGS) entry which is preliminary data.</text>
</comment>
<feature type="transmembrane region" description="Helical" evidence="1">
    <location>
        <begin position="59"/>
        <end position="83"/>
    </location>
</feature>
<accession>A0A1J4KE52</accession>
<dbReference type="GeneID" id="94826943"/>
<keyword evidence="3" id="KW-1185">Reference proteome</keyword>
<gene>
    <name evidence="2" type="ORF">TRFO_05015</name>
</gene>
<feature type="transmembrane region" description="Helical" evidence="1">
    <location>
        <begin position="170"/>
        <end position="193"/>
    </location>
</feature>
<keyword evidence="1" id="KW-0812">Transmembrane</keyword>
<dbReference type="EMBL" id="MLAK01000682">
    <property type="protein sequence ID" value="OHT07910.1"/>
    <property type="molecule type" value="Genomic_DNA"/>
</dbReference>
<reference evidence="2" key="1">
    <citation type="submission" date="2016-10" db="EMBL/GenBank/DDBJ databases">
        <authorList>
            <person name="Benchimol M."/>
            <person name="Almeida L.G."/>
            <person name="Vasconcelos A.T."/>
            <person name="Perreira-Neves A."/>
            <person name="Rosa I.A."/>
            <person name="Tasca T."/>
            <person name="Bogo M.R."/>
            <person name="de Souza W."/>
        </authorList>
    </citation>
    <scope>NUCLEOTIDE SEQUENCE [LARGE SCALE GENOMIC DNA]</scope>
    <source>
        <strain evidence="2">K</strain>
    </source>
</reference>